<protein>
    <submittedName>
        <fullName evidence="1">SOS response-associated peptidase</fullName>
    </submittedName>
</protein>
<accession>A0ABY2QN10</accession>
<dbReference type="RefSeq" id="WP_136560333.1">
    <property type="nucleotide sequence ID" value="NZ_STGT01000007.1"/>
</dbReference>
<evidence type="ECO:0000313" key="1">
    <source>
        <dbReference type="EMBL" id="THV10557.1"/>
    </source>
</evidence>
<name>A0ABY2QN10_9HYPH</name>
<organism evidence="1 2">
    <name type="scientific">Rhizobium rhizophilum</name>
    <dbReference type="NCBI Taxonomy" id="1850373"/>
    <lineage>
        <taxon>Bacteria</taxon>
        <taxon>Pseudomonadati</taxon>
        <taxon>Pseudomonadota</taxon>
        <taxon>Alphaproteobacteria</taxon>
        <taxon>Hyphomicrobiales</taxon>
        <taxon>Rhizobiaceae</taxon>
        <taxon>Rhizobium/Agrobacterium group</taxon>
        <taxon>Rhizobium</taxon>
    </lineage>
</organism>
<dbReference type="EMBL" id="STGT01000007">
    <property type="protein sequence ID" value="THV10557.1"/>
    <property type="molecule type" value="Genomic_DNA"/>
</dbReference>
<dbReference type="InterPro" id="IPR036590">
    <property type="entry name" value="SRAP-like"/>
</dbReference>
<reference evidence="1 2" key="1">
    <citation type="submission" date="2019-04" db="EMBL/GenBank/DDBJ databases">
        <title>Genome sequence of strain 7209-2.</title>
        <authorList>
            <person name="Gao J."/>
            <person name="Sun J."/>
        </authorList>
    </citation>
    <scope>NUCLEOTIDE SEQUENCE [LARGE SCALE GENOMIC DNA]</scope>
    <source>
        <strain evidence="1 2">7209-2</strain>
    </source>
</reference>
<dbReference type="Proteomes" id="UP000309667">
    <property type="component" value="Unassembled WGS sequence"/>
</dbReference>
<evidence type="ECO:0000313" key="2">
    <source>
        <dbReference type="Proteomes" id="UP000309667"/>
    </source>
</evidence>
<dbReference type="Gene3D" id="3.90.1680.10">
    <property type="entry name" value="SOS response associated peptidase-like"/>
    <property type="match status" value="1"/>
</dbReference>
<proteinExistence type="predicted"/>
<comment type="caution">
    <text evidence="1">The sequence shown here is derived from an EMBL/GenBank/DDBJ whole genome shotgun (WGS) entry which is preliminary data.</text>
</comment>
<gene>
    <name evidence="1" type="ORF">E9677_22625</name>
</gene>
<dbReference type="SUPFAM" id="SSF143081">
    <property type="entry name" value="BB1717-like"/>
    <property type="match status" value="1"/>
</dbReference>
<sequence length="77" mass="8498">MFFALRTCEANEVVKPMHQKAMPTILTKEEEVDTWLRASWTASTGAKGLQRPLTAVLKLRIANGNPHCQTFLAGAIS</sequence>
<keyword evidence="2" id="KW-1185">Reference proteome</keyword>